<dbReference type="EMBL" id="JANPWB010000008">
    <property type="protein sequence ID" value="KAJ1164381.1"/>
    <property type="molecule type" value="Genomic_DNA"/>
</dbReference>
<reference evidence="2" key="1">
    <citation type="journal article" date="2022" name="bioRxiv">
        <title>Sequencing and chromosome-scale assembly of the giantPleurodeles waltlgenome.</title>
        <authorList>
            <person name="Brown T."/>
            <person name="Elewa A."/>
            <person name="Iarovenko S."/>
            <person name="Subramanian E."/>
            <person name="Araus A.J."/>
            <person name="Petzold A."/>
            <person name="Susuki M."/>
            <person name="Suzuki K.-i.T."/>
            <person name="Hayashi T."/>
            <person name="Toyoda A."/>
            <person name="Oliveira C."/>
            <person name="Osipova E."/>
            <person name="Leigh N.D."/>
            <person name="Simon A."/>
            <person name="Yun M.H."/>
        </authorList>
    </citation>
    <scope>NUCLEOTIDE SEQUENCE</scope>
    <source>
        <strain evidence="2">20211129_DDA</strain>
        <tissue evidence="2">Liver</tissue>
    </source>
</reference>
<comment type="caution">
    <text evidence="2">The sequence shown here is derived from an EMBL/GenBank/DDBJ whole genome shotgun (WGS) entry which is preliminary data.</text>
</comment>
<feature type="region of interest" description="Disordered" evidence="1">
    <location>
        <begin position="1"/>
        <end position="22"/>
    </location>
</feature>
<evidence type="ECO:0000256" key="1">
    <source>
        <dbReference type="SAM" id="MobiDB-lite"/>
    </source>
</evidence>
<dbReference type="AlphaFoldDB" id="A0AAV7SK14"/>
<evidence type="ECO:0000313" key="2">
    <source>
        <dbReference type="EMBL" id="KAJ1164381.1"/>
    </source>
</evidence>
<organism evidence="2 3">
    <name type="scientific">Pleurodeles waltl</name>
    <name type="common">Iberian ribbed newt</name>
    <dbReference type="NCBI Taxonomy" id="8319"/>
    <lineage>
        <taxon>Eukaryota</taxon>
        <taxon>Metazoa</taxon>
        <taxon>Chordata</taxon>
        <taxon>Craniata</taxon>
        <taxon>Vertebrata</taxon>
        <taxon>Euteleostomi</taxon>
        <taxon>Amphibia</taxon>
        <taxon>Batrachia</taxon>
        <taxon>Caudata</taxon>
        <taxon>Salamandroidea</taxon>
        <taxon>Salamandridae</taxon>
        <taxon>Pleurodelinae</taxon>
        <taxon>Pleurodeles</taxon>
    </lineage>
</organism>
<protein>
    <submittedName>
        <fullName evidence="2">Uncharacterized protein</fullName>
    </submittedName>
</protein>
<sequence length="121" mass="13529">MTGDIGAKTRQQLDKFTQPKNVARAPRSEVPWFELEITNPEEETLTLKDIMVAIQRVCGTPEFEINSVSTEVVLIRADIHVLGARVKETEVSLKVLKEDSTSLKKQVHELKATTATLEAKI</sequence>
<evidence type="ECO:0000313" key="3">
    <source>
        <dbReference type="Proteomes" id="UP001066276"/>
    </source>
</evidence>
<name>A0AAV7SK14_PLEWA</name>
<proteinExistence type="predicted"/>
<dbReference type="Proteomes" id="UP001066276">
    <property type="component" value="Chromosome 4_2"/>
</dbReference>
<accession>A0AAV7SK14</accession>
<gene>
    <name evidence="2" type="ORF">NDU88_004821</name>
</gene>
<keyword evidence="3" id="KW-1185">Reference proteome</keyword>